<geneLocation type="plasmid" evidence="1">
    <name>unnamed1</name>
</geneLocation>
<dbReference type="Proteomes" id="UP000192775">
    <property type="component" value="Plasmid unnamed1"/>
</dbReference>
<proteinExistence type="predicted"/>
<evidence type="ECO:0000313" key="1">
    <source>
        <dbReference type="EMBL" id="ARJ07550.1"/>
    </source>
</evidence>
<keyword evidence="1" id="KW-0614">Plasmid</keyword>
<dbReference type="AlphaFoldDB" id="A0A1X9LZP8"/>
<gene>
    <name evidence="1" type="ORF">B5808_19315</name>
</gene>
<organism evidence="1 2">
    <name type="scientific">Cnuibacter physcomitrellae</name>
    <dbReference type="NCBI Taxonomy" id="1619308"/>
    <lineage>
        <taxon>Bacteria</taxon>
        <taxon>Bacillati</taxon>
        <taxon>Actinomycetota</taxon>
        <taxon>Actinomycetes</taxon>
        <taxon>Micrococcales</taxon>
        <taxon>Microbacteriaceae</taxon>
        <taxon>Cnuibacter</taxon>
    </lineage>
</organism>
<dbReference type="InterPro" id="IPR015943">
    <property type="entry name" value="WD40/YVTN_repeat-like_dom_sf"/>
</dbReference>
<protein>
    <recommendedName>
        <fullName evidence="3">Exo-alpha-sialidase</fullName>
    </recommendedName>
</protein>
<sequence length="286" mass="29172">MLTGCTSQDAPPGDTASEFGHVHGLGYDPGAGIVFAATHLGVWALPASELPSSFGAGSLASPPDGVPLLIEDRRQDTMGFFVTNDGLLLASGHPDPTDTAAPTNLGLISSDTAAREWTTVSLAGEADFHDIAATTTSTGASRIYGYDATRGLIRISDDGGTTWSDGATMDLRDLTIDSTNPDRVYATTASGVQISDDAARTFTAMPDAPALFLIATTDTGLVGIDTSGVIWASDGAGWIQGGTVTGEPQALAFVSGSAPWLLISDDRGVVATADLGATTVPLVKAQ</sequence>
<evidence type="ECO:0008006" key="3">
    <source>
        <dbReference type="Google" id="ProtNLM"/>
    </source>
</evidence>
<keyword evidence="2" id="KW-1185">Reference proteome</keyword>
<dbReference type="SUPFAM" id="SSF110296">
    <property type="entry name" value="Oligoxyloglucan reducing end-specific cellobiohydrolase"/>
    <property type="match status" value="1"/>
</dbReference>
<evidence type="ECO:0000313" key="2">
    <source>
        <dbReference type="Proteomes" id="UP000192775"/>
    </source>
</evidence>
<dbReference type="EMBL" id="CP020716">
    <property type="protein sequence ID" value="ARJ07550.1"/>
    <property type="molecule type" value="Genomic_DNA"/>
</dbReference>
<accession>A0A1X9LZP8</accession>
<dbReference type="KEGG" id="cphy:B5808_19315"/>
<dbReference type="Gene3D" id="2.130.10.10">
    <property type="entry name" value="YVTN repeat-like/Quinoprotein amine dehydrogenase"/>
    <property type="match status" value="1"/>
</dbReference>
<reference evidence="1 2" key="1">
    <citation type="submission" date="2017-04" db="EMBL/GenBank/DDBJ databases">
        <authorList>
            <person name="Afonso C.L."/>
            <person name="Miller P.J."/>
            <person name="Scott M.A."/>
            <person name="Spackman E."/>
            <person name="Goraichik I."/>
            <person name="Dimitrov K.M."/>
            <person name="Suarez D.L."/>
            <person name="Swayne D.E."/>
        </authorList>
    </citation>
    <scope>NUCLEOTIDE SEQUENCE [LARGE SCALE GENOMIC DNA]</scope>
    <source>
        <strain evidence="2">XA(T)</strain>
        <plasmid evidence="2">Plasmid unnamed1</plasmid>
    </source>
</reference>
<name>A0A1X9LZP8_9MICO</name>